<accession>A0A494TIZ0</accession>
<organism evidence="1 2">
    <name type="scientific">Sphingomonas paeninsulae</name>
    <dbReference type="NCBI Taxonomy" id="2319844"/>
    <lineage>
        <taxon>Bacteria</taxon>
        <taxon>Pseudomonadati</taxon>
        <taxon>Pseudomonadota</taxon>
        <taxon>Alphaproteobacteria</taxon>
        <taxon>Sphingomonadales</taxon>
        <taxon>Sphingomonadaceae</taxon>
        <taxon>Sphingomonas</taxon>
    </lineage>
</organism>
<dbReference type="Pfam" id="PF24175">
    <property type="entry name" value="SU10_adaptor"/>
    <property type="match status" value="1"/>
</dbReference>
<evidence type="ECO:0000313" key="1">
    <source>
        <dbReference type="EMBL" id="AYJ85776.1"/>
    </source>
</evidence>
<gene>
    <name evidence="1" type="ORF">D3Y57_07055</name>
</gene>
<evidence type="ECO:0000313" key="2">
    <source>
        <dbReference type="Proteomes" id="UP000276254"/>
    </source>
</evidence>
<keyword evidence="2" id="KW-1185">Reference proteome</keyword>
<sequence length="187" mass="20278">MESERRWLWLEKISATITTTAQTNIINAPADMRSTASLAYLSGTTGYDVLERQSLAQTQNDARGPYVGYPNAYSLLPGKFYLNAAVAIGAQFELIYKSGTPDDIDACVLSPPAVLSLKQTAVIAAACQEVANGYLKNDAEAGRQEGRYERQVQTMMDEEDEQRGDETGMGIVPDTELRVAAFGAGAR</sequence>
<dbReference type="AlphaFoldDB" id="A0A494TIZ0"/>
<dbReference type="Proteomes" id="UP000276254">
    <property type="component" value="Chromosome"/>
</dbReference>
<proteinExistence type="predicted"/>
<dbReference type="KEGG" id="spha:D3Y57_07055"/>
<dbReference type="InterPro" id="IPR056209">
    <property type="entry name" value="SU10_adaptor"/>
</dbReference>
<protein>
    <submittedName>
        <fullName evidence="1">Uncharacterized protein</fullName>
    </submittedName>
</protein>
<dbReference type="OrthoDB" id="9863189at2"/>
<dbReference type="EMBL" id="CP032829">
    <property type="protein sequence ID" value="AYJ85776.1"/>
    <property type="molecule type" value="Genomic_DNA"/>
</dbReference>
<name>A0A494TIZ0_SPHPE</name>
<reference evidence="1 2" key="1">
    <citation type="submission" date="2018-09" db="EMBL/GenBank/DDBJ databases">
        <title>Sphingomonas peninsula sp. nov., isolated from fildes peninsula, Antarctic soil.</title>
        <authorList>
            <person name="Yingchao G."/>
        </authorList>
    </citation>
    <scope>NUCLEOTIDE SEQUENCE [LARGE SCALE GENOMIC DNA]</scope>
    <source>
        <strain evidence="1 2">YZ-8</strain>
    </source>
</reference>